<proteinExistence type="inferred from homology"/>
<feature type="transmembrane region" description="Helical" evidence="8">
    <location>
        <begin position="300"/>
        <end position="318"/>
    </location>
</feature>
<dbReference type="InterPro" id="IPR045863">
    <property type="entry name" value="CorA_TM1_TM2"/>
</dbReference>
<evidence type="ECO:0000256" key="5">
    <source>
        <dbReference type="ARBA" id="ARBA00022692"/>
    </source>
</evidence>
<dbReference type="PANTHER" id="PTHR46494">
    <property type="entry name" value="CORA FAMILY METAL ION TRANSPORTER (EUROFUNG)"/>
    <property type="match status" value="1"/>
</dbReference>
<reference evidence="9 10" key="1">
    <citation type="submission" date="2024-08" db="EMBL/GenBank/DDBJ databases">
        <authorList>
            <person name="Lu H."/>
        </authorList>
    </citation>
    <scope>NUCLEOTIDE SEQUENCE [LARGE SCALE GENOMIC DNA]</scope>
    <source>
        <strain evidence="9 10">BYS87W</strain>
    </source>
</reference>
<accession>A0ABW7GWZ9</accession>
<gene>
    <name evidence="9" type="ORF">ACG01O_07505</name>
</gene>
<evidence type="ECO:0000256" key="8">
    <source>
        <dbReference type="SAM" id="Phobius"/>
    </source>
</evidence>
<dbReference type="RefSeq" id="WP_394383103.1">
    <property type="nucleotide sequence ID" value="NZ_JBIGIB010000002.1"/>
</dbReference>
<keyword evidence="7 8" id="KW-0472">Membrane</keyword>
<dbReference type="CDD" id="cd12830">
    <property type="entry name" value="MtCorA-like"/>
    <property type="match status" value="1"/>
</dbReference>
<comment type="caution">
    <text evidence="9">The sequence shown here is derived from an EMBL/GenBank/DDBJ whole genome shotgun (WGS) entry which is preliminary data.</text>
</comment>
<feature type="transmembrane region" description="Helical" evidence="8">
    <location>
        <begin position="269"/>
        <end position="288"/>
    </location>
</feature>
<dbReference type="SUPFAM" id="SSF144083">
    <property type="entry name" value="Magnesium transport protein CorA, transmembrane region"/>
    <property type="match status" value="1"/>
</dbReference>
<evidence type="ECO:0000256" key="4">
    <source>
        <dbReference type="ARBA" id="ARBA00022475"/>
    </source>
</evidence>
<name>A0ABW7GWZ9_9BURK</name>
<dbReference type="Gene3D" id="1.20.58.340">
    <property type="entry name" value="Magnesium transport protein CorA, transmembrane region"/>
    <property type="match status" value="2"/>
</dbReference>
<keyword evidence="3" id="KW-0813">Transport</keyword>
<organism evidence="9 10">
    <name type="scientific">Pelomonas baiyunensis</name>
    <dbReference type="NCBI Taxonomy" id="3299026"/>
    <lineage>
        <taxon>Bacteria</taxon>
        <taxon>Pseudomonadati</taxon>
        <taxon>Pseudomonadota</taxon>
        <taxon>Betaproteobacteria</taxon>
        <taxon>Burkholderiales</taxon>
        <taxon>Sphaerotilaceae</taxon>
        <taxon>Roseateles</taxon>
    </lineage>
</organism>
<evidence type="ECO:0000313" key="9">
    <source>
        <dbReference type="EMBL" id="MFG6466445.1"/>
    </source>
</evidence>
<evidence type="ECO:0000256" key="3">
    <source>
        <dbReference type="ARBA" id="ARBA00022448"/>
    </source>
</evidence>
<evidence type="ECO:0000256" key="2">
    <source>
        <dbReference type="ARBA" id="ARBA00009765"/>
    </source>
</evidence>
<dbReference type="SUPFAM" id="SSF143865">
    <property type="entry name" value="CorA soluble domain-like"/>
    <property type="match status" value="1"/>
</dbReference>
<dbReference type="InterPro" id="IPR002523">
    <property type="entry name" value="MgTranspt_CorA/ZnTranspt_ZntB"/>
</dbReference>
<dbReference type="Proteomes" id="UP001606303">
    <property type="component" value="Unassembled WGS sequence"/>
</dbReference>
<keyword evidence="6 8" id="KW-1133">Transmembrane helix</keyword>
<evidence type="ECO:0000313" key="10">
    <source>
        <dbReference type="Proteomes" id="UP001606303"/>
    </source>
</evidence>
<dbReference type="PANTHER" id="PTHR46494:SF1">
    <property type="entry name" value="CORA FAMILY METAL ION TRANSPORTER (EUROFUNG)"/>
    <property type="match status" value="1"/>
</dbReference>
<keyword evidence="4" id="KW-1003">Cell membrane</keyword>
<sequence>MLINCVLYDDGRVVAEPGLAGVSEALARQSGFVWIALKDPDDAELALLQCELNLPPLAVEDARKGHQRPKLEEYGDLLFAAMHLVEPAQDGEPGELQVGEVHVFVGARFVVSVRHRSTQGFLGVRDRAQREPHLLRMGPGFVFYALMDAVVDRYFPLMDAVEAELEQLEETMFQKGRDRQAVVQQLFALKQRLAVLRHAVSPLREVAGKLHGGRVPQVCRAMEEYFRDVDDHLVRLQGSIEAARETIIAATQVNLTLVTIDESLVTKRLAAWAAIFAASTALAGIWGMNFEGMPELKWAYGYPMALGAIATVSGLLFWRFRRLGWL</sequence>
<evidence type="ECO:0000256" key="1">
    <source>
        <dbReference type="ARBA" id="ARBA00004651"/>
    </source>
</evidence>
<comment type="subcellular location">
    <subcellularLocation>
        <location evidence="1">Cell membrane</location>
        <topology evidence="1">Multi-pass membrane protein</topology>
    </subcellularLocation>
</comment>
<dbReference type="InterPro" id="IPR045861">
    <property type="entry name" value="CorA_cytoplasmic_dom"/>
</dbReference>
<keyword evidence="10" id="KW-1185">Reference proteome</keyword>
<dbReference type="Pfam" id="PF01544">
    <property type="entry name" value="CorA"/>
    <property type="match status" value="1"/>
</dbReference>
<evidence type="ECO:0000256" key="6">
    <source>
        <dbReference type="ARBA" id="ARBA00022989"/>
    </source>
</evidence>
<dbReference type="Gene3D" id="3.30.460.20">
    <property type="entry name" value="CorA soluble domain-like"/>
    <property type="match status" value="1"/>
</dbReference>
<comment type="similarity">
    <text evidence="2">Belongs to the CorA metal ion transporter (MIT) (TC 1.A.35) family.</text>
</comment>
<evidence type="ECO:0000256" key="7">
    <source>
        <dbReference type="ARBA" id="ARBA00023136"/>
    </source>
</evidence>
<dbReference type="EMBL" id="JBIGIB010000002">
    <property type="protein sequence ID" value="MFG6466445.1"/>
    <property type="molecule type" value="Genomic_DNA"/>
</dbReference>
<protein>
    <submittedName>
        <fullName evidence="9">Magnesium and cobalt transport protein CorA</fullName>
    </submittedName>
</protein>
<keyword evidence="5 8" id="KW-0812">Transmembrane</keyword>